<accession>A0AAV2WIH7</accession>
<evidence type="ECO:0000256" key="1">
    <source>
        <dbReference type="ARBA" id="ARBA00022617"/>
    </source>
</evidence>
<comment type="similarity">
    <text evidence="5">Belongs to the nitrobindin family.</text>
</comment>
<dbReference type="InterPro" id="IPR022939">
    <property type="entry name" value="Nb(III)_bact/plant"/>
</dbReference>
<feature type="domain" description="THAP4-like heme-binding" evidence="6">
    <location>
        <begin position="9"/>
        <end position="158"/>
    </location>
</feature>
<reference evidence="7" key="2">
    <citation type="submission" date="2015-09" db="EMBL/GenBank/DDBJ databases">
        <title>Draft genome sequence of Mycobacterium neoaurum DSM 44074.</title>
        <authorList>
            <person name="Croce O."/>
            <person name="Robert C."/>
            <person name="Raoult D."/>
            <person name="Drancourt M."/>
        </authorList>
    </citation>
    <scope>NUCLEOTIDE SEQUENCE</scope>
    <source>
        <strain evidence="7">DSM 44074</strain>
    </source>
</reference>
<evidence type="ECO:0000313" key="7">
    <source>
        <dbReference type="EMBL" id="CDQ43693.1"/>
    </source>
</evidence>
<dbReference type="InterPro" id="IPR012674">
    <property type="entry name" value="Calycin"/>
</dbReference>
<dbReference type="NCBIfam" id="NF045819">
    <property type="entry name" value="PeroxynitIsom"/>
    <property type="match status" value="1"/>
</dbReference>
<dbReference type="EC" id="5.99.-.-" evidence="5"/>
<feature type="binding site" evidence="5">
    <location>
        <position position="28"/>
    </location>
    <ligand>
        <name>heme b</name>
        <dbReference type="ChEBI" id="CHEBI:60344"/>
    </ligand>
</feature>
<comment type="pathway">
    <text evidence="5">Nitrogen metabolism.</text>
</comment>
<dbReference type="PANTHER" id="PTHR15854">
    <property type="entry name" value="THAP4 PROTEIN"/>
    <property type="match status" value="1"/>
</dbReference>
<evidence type="ECO:0000256" key="4">
    <source>
        <dbReference type="ARBA" id="ARBA00023235"/>
    </source>
</evidence>
<protein>
    <recommendedName>
        <fullName evidence="5">Peroxynitrite isomerase</fullName>
        <ecNumber evidence="5">5.99.-.-</ecNumber>
    </recommendedName>
    <alternativeName>
        <fullName evidence="5">Ferric nitrobindin</fullName>
        <shortName evidence="5">Nb(III)</shortName>
    </alternativeName>
</protein>
<sequence>MVDLHPAMTVLEPLLGIWAGPGAGEYPTIPSFEYQESITFGHVGKPFLSYNQHTRSRADGRPLHAETGYIRIPEPGRVEWVLAHPTGIVEVMEGPLQIADDGALTMTMTSIIGRSSSAKDVSAMARTFTLRGEELSYTVQMAAVGQPLQHHLSAVLRKDAP</sequence>
<organism evidence="7 8">
    <name type="scientific">Mycolicibacterium neoaurum</name>
    <name type="common">Mycobacterium neoaurum</name>
    <dbReference type="NCBI Taxonomy" id="1795"/>
    <lineage>
        <taxon>Bacteria</taxon>
        <taxon>Bacillati</taxon>
        <taxon>Actinomycetota</taxon>
        <taxon>Actinomycetes</taxon>
        <taxon>Mycobacteriales</taxon>
        <taxon>Mycobacteriaceae</taxon>
        <taxon>Mycolicibacterium</taxon>
    </lineage>
</organism>
<feature type="binding site" description="axial binding residue" evidence="5">
    <location>
        <position position="151"/>
    </location>
    <ligand>
        <name>heme b</name>
        <dbReference type="ChEBI" id="CHEBI:60344"/>
    </ligand>
    <ligandPart>
        <name>Fe</name>
        <dbReference type="ChEBI" id="CHEBI:18248"/>
    </ligandPart>
</feature>
<keyword evidence="1 5" id="KW-0349">Heme</keyword>
<dbReference type="HAMAP" id="MF_01297">
    <property type="entry name" value="nitrobindin"/>
    <property type="match status" value="1"/>
</dbReference>
<dbReference type="Proteomes" id="UP000028864">
    <property type="component" value="Unassembled WGS sequence"/>
</dbReference>
<comment type="cofactor">
    <cofactor evidence="5">
        <name>heme b</name>
        <dbReference type="ChEBI" id="CHEBI:60344"/>
    </cofactor>
    <text evidence="5">Binds 1 heme b group per subunit, that coordinates a highly solvent-exposed Fe(III) atom.</text>
</comment>
<dbReference type="RefSeq" id="WP_030134097.1">
    <property type="nucleotide sequence ID" value="NZ_CP074376.1"/>
</dbReference>
<dbReference type="SUPFAM" id="SSF50814">
    <property type="entry name" value="Lipocalins"/>
    <property type="match status" value="1"/>
</dbReference>
<dbReference type="InterPro" id="IPR054873">
    <property type="entry name" value="PeroxynitIsom"/>
</dbReference>
<name>A0AAV2WIH7_MYCNE</name>
<reference evidence="7" key="1">
    <citation type="submission" date="2014-05" db="EMBL/GenBank/DDBJ databases">
        <authorList>
            <person name="Urmite Genomes"/>
        </authorList>
    </citation>
    <scope>NUCLEOTIDE SEQUENCE</scope>
    <source>
        <strain evidence="7">DSM 44074</strain>
    </source>
</reference>
<feature type="binding site" evidence="5">
    <location>
        <position position="119"/>
    </location>
    <ligand>
        <name>heme b</name>
        <dbReference type="ChEBI" id="CHEBI:60344"/>
    </ligand>
</feature>
<comment type="catalytic activity">
    <reaction evidence="5">
        <text>peroxynitrite = nitrate</text>
        <dbReference type="Rhea" id="RHEA:63116"/>
        <dbReference type="ChEBI" id="CHEBI:17632"/>
        <dbReference type="ChEBI" id="CHEBI:25941"/>
    </reaction>
</comment>
<dbReference type="Gene3D" id="2.40.128.20">
    <property type="match status" value="1"/>
</dbReference>
<evidence type="ECO:0000256" key="3">
    <source>
        <dbReference type="ARBA" id="ARBA00023004"/>
    </source>
</evidence>
<evidence type="ECO:0000256" key="5">
    <source>
        <dbReference type="HAMAP-Rule" id="MF_01297"/>
    </source>
</evidence>
<comment type="domain">
    <text evidence="5">Forms a 10-stranded antiparallel beta-barrel structure able to accommodate a hydrophobic ligand in its interior. In fact, this fold hosts the heme group, which is located in a wide surface cleft.</text>
</comment>
<proteinExistence type="inferred from homology"/>
<feature type="short sequence motif" description="GXWXGXG" evidence="5">
    <location>
        <begin position="16"/>
        <end position="22"/>
    </location>
</feature>
<evidence type="ECO:0000256" key="2">
    <source>
        <dbReference type="ARBA" id="ARBA00022723"/>
    </source>
</evidence>
<dbReference type="InterPro" id="IPR045165">
    <property type="entry name" value="Nitrobindin"/>
</dbReference>
<keyword evidence="4 5" id="KW-0413">Isomerase</keyword>
<keyword evidence="2 5" id="KW-0479">Metal-binding</keyword>
<dbReference type="GO" id="GO:0062213">
    <property type="term" value="F:peroxynitrite isomerase activity"/>
    <property type="evidence" value="ECO:0007669"/>
    <property type="project" value="UniProtKB-UniRule"/>
</dbReference>
<dbReference type="PANTHER" id="PTHR15854:SF4">
    <property type="entry name" value="PEROXYNITRITE ISOMERASE THAP4"/>
    <property type="match status" value="1"/>
</dbReference>
<dbReference type="AlphaFoldDB" id="A0AAV2WIH7"/>
<evidence type="ECO:0000259" key="6">
    <source>
        <dbReference type="Pfam" id="PF08768"/>
    </source>
</evidence>
<dbReference type="GO" id="GO:0020037">
    <property type="term" value="F:heme binding"/>
    <property type="evidence" value="ECO:0007669"/>
    <property type="project" value="UniProtKB-UniRule"/>
</dbReference>
<dbReference type="GO" id="GO:0046872">
    <property type="term" value="F:metal ion binding"/>
    <property type="evidence" value="ECO:0007669"/>
    <property type="project" value="UniProtKB-KW"/>
</dbReference>
<comment type="function">
    <text evidence="5">Heme-binding protein able to scavenge peroxynitrite and to protect free L-tyrosine against peroxynitrite-mediated nitration, by acting as a peroxynitrite isomerase that converts peroxynitrite to nitrate. Therefore, this protein likely plays a role in peroxynitrite sensing and in the detoxification of reactive nitrogen and oxygen species (RNS and ROS, respectively). Is able to bind nitric oxide (NO) in vitro, but may act as a sensor of peroxynitrite levels in vivo.</text>
</comment>
<dbReference type="EMBL" id="LK021337">
    <property type="protein sequence ID" value="CDQ43693.1"/>
    <property type="molecule type" value="Genomic_DNA"/>
</dbReference>
<evidence type="ECO:0000313" key="8">
    <source>
        <dbReference type="Proteomes" id="UP000028864"/>
    </source>
</evidence>
<gene>
    <name evidence="7" type="ORF">BN1047_01564</name>
</gene>
<keyword evidence="3 5" id="KW-0408">Iron</keyword>
<dbReference type="InterPro" id="IPR014878">
    <property type="entry name" value="THAP4-like_heme-bd"/>
</dbReference>
<dbReference type="CDD" id="cd07828">
    <property type="entry name" value="lipocalin_heme-bd-THAP4-like"/>
    <property type="match status" value="1"/>
</dbReference>
<dbReference type="Pfam" id="PF08768">
    <property type="entry name" value="THAP4_heme-bd"/>
    <property type="match status" value="1"/>
</dbReference>